<dbReference type="InterPro" id="IPR006690">
    <property type="entry name" value="OMPA-like_CS"/>
</dbReference>
<dbReference type="InterPro" id="IPR050330">
    <property type="entry name" value="Bact_OuterMem_StrucFunc"/>
</dbReference>
<dbReference type="Proteomes" id="UP000231094">
    <property type="component" value="Unassembled WGS sequence"/>
</dbReference>
<comment type="caution">
    <text evidence="7">The sequence shown here is derived from an EMBL/GenBank/DDBJ whole genome shotgun (WGS) entry which is preliminary data.</text>
</comment>
<evidence type="ECO:0000313" key="8">
    <source>
        <dbReference type="Proteomes" id="UP000231094"/>
    </source>
</evidence>
<dbReference type="RefSeq" id="WP_100117201.1">
    <property type="nucleotide sequence ID" value="NZ_JBNPAZ010000007.1"/>
</dbReference>
<dbReference type="AlphaFoldDB" id="A0A2N9Y7H5"/>
<dbReference type="PANTHER" id="PTHR30329">
    <property type="entry name" value="STATOR ELEMENT OF FLAGELLAR MOTOR COMPLEX"/>
    <property type="match status" value="1"/>
</dbReference>
<dbReference type="InterPro" id="IPR006664">
    <property type="entry name" value="OMP_bac"/>
</dbReference>
<dbReference type="PROSITE" id="PS01068">
    <property type="entry name" value="OMPA_1"/>
    <property type="match status" value="1"/>
</dbReference>
<evidence type="ECO:0000313" key="7">
    <source>
        <dbReference type="EMBL" id="PIT65196.1"/>
    </source>
</evidence>
<evidence type="ECO:0000259" key="6">
    <source>
        <dbReference type="PROSITE" id="PS51123"/>
    </source>
</evidence>
<evidence type="ECO:0000256" key="1">
    <source>
        <dbReference type="ARBA" id="ARBA00004442"/>
    </source>
</evidence>
<dbReference type="InterPro" id="IPR006665">
    <property type="entry name" value="OmpA-like"/>
</dbReference>
<keyword evidence="3" id="KW-0998">Cell outer membrane</keyword>
<dbReference type="GO" id="GO:0009279">
    <property type="term" value="C:cell outer membrane"/>
    <property type="evidence" value="ECO:0007669"/>
    <property type="project" value="UniProtKB-SubCell"/>
</dbReference>
<dbReference type="Gene3D" id="3.30.1330.60">
    <property type="entry name" value="OmpA-like domain"/>
    <property type="match status" value="1"/>
</dbReference>
<dbReference type="Pfam" id="PF00691">
    <property type="entry name" value="OmpA"/>
    <property type="match status" value="1"/>
</dbReference>
<organism evidence="7 8">
    <name type="scientific">Snodgrassella alvi</name>
    <dbReference type="NCBI Taxonomy" id="1196083"/>
    <lineage>
        <taxon>Bacteria</taxon>
        <taxon>Pseudomonadati</taxon>
        <taxon>Pseudomonadota</taxon>
        <taxon>Betaproteobacteria</taxon>
        <taxon>Neisseriales</taxon>
        <taxon>Neisseriaceae</taxon>
        <taxon>Snodgrassella</taxon>
    </lineage>
</organism>
<dbReference type="CDD" id="cd07185">
    <property type="entry name" value="OmpA_C-like"/>
    <property type="match status" value="1"/>
</dbReference>
<comment type="subcellular location">
    <subcellularLocation>
        <location evidence="1">Cell outer membrane</location>
    </subcellularLocation>
</comment>
<dbReference type="PROSITE" id="PS51123">
    <property type="entry name" value="OMPA_2"/>
    <property type="match status" value="1"/>
</dbReference>
<evidence type="ECO:0000256" key="5">
    <source>
        <dbReference type="SAM" id="SignalP"/>
    </source>
</evidence>
<evidence type="ECO:0000256" key="3">
    <source>
        <dbReference type="ARBA" id="ARBA00023237"/>
    </source>
</evidence>
<keyword evidence="2 4" id="KW-0472">Membrane</keyword>
<feature type="signal peptide" evidence="5">
    <location>
        <begin position="1"/>
        <end position="22"/>
    </location>
</feature>
<proteinExistence type="predicted"/>
<sequence length="243" mass="25804">MTKQLKLSALIVAMAASTAAFANGVLPGPDWTGEPAGAYNGYTTSSAPDKGTGEIIVTNEVGADGTPECVKNGYNDDNEPTLGNNCGHPNVARAVPETPRIEEKVLSLSAESLFGFDKFNLRPQAINTLDKLAAELADSSVQSVRIEGHTDFKGSDAYNQTLSERRANTVAQYLVSRGVPAGKISAVGLGKSEAKMTETCQREVAQLGKKVSAAKKRAALIACIEPDRRVDVRVRTLVSKKVR</sequence>
<evidence type="ECO:0000256" key="4">
    <source>
        <dbReference type="PROSITE-ProRule" id="PRU00473"/>
    </source>
</evidence>
<evidence type="ECO:0000256" key="2">
    <source>
        <dbReference type="ARBA" id="ARBA00023136"/>
    </source>
</evidence>
<accession>A0A2N9Y7H5</accession>
<gene>
    <name evidence="7" type="ORF">BHC47_01735</name>
</gene>
<feature type="chain" id="PRO_5014983906" description="OmpA-like domain-containing protein" evidence="5">
    <location>
        <begin position="23"/>
        <end position="243"/>
    </location>
</feature>
<name>A0A2N9Y7H5_9NEIS</name>
<dbReference type="PRINTS" id="PR01021">
    <property type="entry name" value="OMPADOMAIN"/>
</dbReference>
<dbReference type="EMBL" id="MEIV01000007">
    <property type="protein sequence ID" value="PIT65196.1"/>
    <property type="molecule type" value="Genomic_DNA"/>
</dbReference>
<keyword evidence="5" id="KW-0732">Signal</keyword>
<protein>
    <recommendedName>
        <fullName evidence="6">OmpA-like domain-containing protein</fullName>
    </recommendedName>
</protein>
<dbReference type="SUPFAM" id="SSF103088">
    <property type="entry name" value="OmpA-like"/>
    <property type="match status" value="1"/>
</dbReference>
<dbReference type="InterPro" id="IPR036737">
    <property type="entry name" value="OmpA-like_sf"/>
</dbReference>
<reference evidence="7 8" key="1">
    <citation type="journal article" date="2017" name="MBio">
        <title>Type VI secretion-mediated competition in the bee gut microbiome.</title>
        <authorList>
            <person name="Steele M.I."/>
            <person name="Kwong W.K."/>
            <person name="Powell J.E."/>
            <person name="Whiteley M."/>
            <person name="Moran N.A."/>
        </authorList>
    </citation>
    <scope>NUCLEOTIDE SEQUENCE [LARGE SCALE GENOMIC DNA]</scope>
    <source>
        <strain evidence="7 8">PEB0171</strain>
    </source>
</reference>
<feature type="domain" description="OmpA-like" evidence="6">
    <location>
        <begin position="101"/>
        <end position="238"/>
    </location>
</feature>
<dbReference type="PANTHER" id="PTHR30329:SF21">
    <property type="entry name" value="LIPOPROTEIN YIAD-RELATED"/>
    <property type="match status" value="1"/>
</dbReference>